<dbReference type="EMBL" id="BMYP01000029">
    <property type="protein sequence ID" value="GHD79175.1"/>
    <property type="molecule type" value="Genomic_DNA"/>
</dbReference>
<protein>
    <recommendedName>
        <fullName evidence="3">Pseudaminic acid biosynthesis-associated methylase</fullName>
    </recommendedName>
</protein>
<evidence type="ECO:0000313" key="2">
    <source>
        <dbReference type="Proteomes" id="UP000662678"/>
    </source>
</evidence>
<dbReference type="InterPro" id="IPR020027">
    <property type="entry name" value="Pseudamin_synth-assoc_MeTrfase"/>
</dbReference>
<dbReference type="SUPFAM" id="SSF53335">
    <property type="entry name" value="S-adenosyl-L-methionine-dependent methyltransferases"/>
    <property type="match status" value="1"/>
</dbReference>
<keyword evidence="2" id="KW-1185">Reference proteome</keyword>
<proteinExistence type="predicted"/>
<dbReference type="RefSeq" id="WP_189353721.1">
    <property type="nucleotide sequence ID" value="NZ_BMYP01000029.1"/>
</dbReference>
<reference evidence="2" key="1">
    <citation type="journal article" date="2019" name="Int. J. Syst. Evol. Microbiol.">
        <title>The Global Catalogue of Microorganisms (GCM) 10K type strain sequencing project: providing services to taxonomists for standard genome sequencing and annotation.</title>
        <authorList>
            <consortium name="The Broad Institute Genomics Platform"/>
            <consortium name="The Broad Institute Genome Sequencing Center for Infectious Disease"/>
            <person name="Wu L."/>
            <person name="Ma J."/>
        </authorList>
    </citation>
    <scope>NUCLEOTIDE SEQUENCE [LARGE SCALE GENOMIC DNA]</scope>
    <source>
        <strain evidence="2">KCTC 23713</strain>
    </source>
</reference>
<dbReference type="NCBIfam" id="TIGR03587">
    <property type="entry name" value="Pse_Me-ase"/>
    <property type="match status" value="1"/>
</dbReference>
<name>A0ABQ3HCT2_9NEIS</name>
<dbReference type="Proteomes" id="UP000662678">
    <property type="component" value="Unassembled WGS sequence"/>
</dbReference>
<comment type="caution">
    <text evidence="1">The sequence shown here is derived from an EMBL/GenBank/DDBJ whole genome shotgun (WGS) entry which is preliminary data.</text>
</comment>
<dbReference type="InterPro" id="IPR029063">
    <property type="entry name" value="SAM-dependent_MTases_sf"/>
</dbReference>
<evidence type="ECO:0008006" key="3">
    <source>
        <dbReference type="Google" id="ProtNLM"/>
    </source>
</evidence>
<sequence length="208" mass="23593">MSQRVPTEQESFWQGNFGDAYVDRNCGQPLLASNLAFFSRALQQVQGLGSVIELGANIGLNLQALGLLLPAVRRVGVEINAKAHRTLAQLPGIEARLGSLLDVATDEQFDLALIKGVLIHQHPEMLPQAYAKLHALSARYVLIAEYYNPTPVEVVYRGEHGKLFKRDFAGEMLDRYPDLMLRDYGFIYHRDHLFPQDDMNWFLLEKRQ</sequence>
<accession>A0ABQ3HCT2</accession>
<evidence type="ECO:0000313" key="1">
    <source>
        <dbReference type="EMBL" id="GHD79175.1"/>
    </source>
</evidence>
<organism evidence="1 2">
    <name type="scientific">Vogesella fluminis</name>
    <dbReference type="NCBI Taxonomy" id="1069161"/>
    <lineage>
        <taxon>Bacteria</taxon>
        <taxon>Pseudomonadati</taxon>
        <taxon>Pseudomonadota</taxon>
        <taxon>Betaproteobacteria</taxon>
        <taxon>Neisseriales</taxon>
        <taxon>Chromobacteriaceae</taxon>
        <taxon>Vogesella</taxon>
    </lineage>
</organism>
<dbReference type="Gene3D" id="3.40.50.150">
    <property type="entry name" value="Vaccinia Virus protein VP39"/>
    <property type="match status" value="1"/>
</dbReference>
<gene>
    <name evidence="1" type="ORF">GCM10011419_22190</name>
</gene>